<dbReference type="EMBL" id="CAJVQB010000878">
    <property type="protein sequence ID" value="CAG8511337.1"/>
    <property type="molecule type" value="Genomic_DNA"/>
</dbReference>
<comment type="caution">
    <text evidence="2">The sequence shown here is derived from an EMBL/GenBank/DDBJ whole genome shotgun (WGS) entry which is preliminary data.</text>
</comment>
<accession>A0ABM8W2Y6</accession>
<keyword evidence="3" id="KW-1185">Reference proteome</keyword>
<sequence>MAKNECECSQLRKYLSTMNKGLEEVRGRDGPLLRRLPQIILDGKKDSVQSEGGPESSSK</sequence>
<gene>
    <name evidence="2" type="ORF">GMARGA_LOCUS2697</name>
</gene>
<name>A0ABM8W2Y6_GIGMA</name>
<evidence type="ECO:0000313" key="3">
    <source>
        <dbReference type="Proteomes" id="UP000789901"/>
    </source>
</evidence>
<evidence type="ECO:0000256" key="1">
    <source>
        <dbReference type="SAM" id="MobiDB-lite"/>
    </source>
</evidence>
<protein>
    <submittedName>
        <fullName evidence="2">21778_t:CDS:1</fullName>
    </submittedName>
</protein>
<reference evidence="2 3" key="1">
    <citation type="submission" date="2021-06" db="EMBL/GenBank/DDBJ databases">
        <authorList>
            <person name="Kallberg Y."/>
            <person name="Tangrot J."/>
            <person name="Rosling A."/>
        </authorList>
    </citation>
    <scope>NUCLEOTIDE SEQUENCE [LARGE SCALE GENOMIC DNA]</scope>
    <source>
        <strain evidence="2 3">120-4 pot B 10/14</strain>
    </source>
</reference>
<evidence type="ECO:0000313" key="2">
    <source>
        <dbReference type="EMBL" id="CAG8511337.1"/>
    </source>
</evidence>
<proteinExistence type="predicted"/>
<dbReference type="Proteomes" id="UP000789901">
    <property type="component" value="Unassembled WGS sequence"/>
</dbReference>
<organism evidence="2 3">
    <name type="scientific">Gigaspora margarita</name>
    <dbReference type="NCBI Taxonomy" id="4874"/>
    <lineage>
        <taxon>Eukaryota</taxon>
        <taxon>Fungi</taxon>
        <taxon>Fungi incertae sedis</taxon>
        <taxon>Mucoromycota</taxon>
        <taxon>Glomeromycotina</taxon>
        <taxon>Glomeromycetes</taxon>
        <taxon>Diversisporales</taxon>
        <taxon>Gigasporaceae</taxon>
        <taxon>Gigaspora</taxon>
    </lineage>
</organism>
<feature type="region of interest" description="Disordered" evidence="1">
    <location>
        <begin position="40"/>
        <end position="59"/>
    </location>
</feature>